<dbReference type="AlphaFoldDB" id="A0A7I7YWT4"/>
<gene>
    <name evidence="1" type="ORF">MPRM_35510</name>
</gene>
<keyword evidence="2" id="KW-1185">Reference proteome</keyword>
<sequence length="78" mass="7791">MAGIGLAAAASVVAGLSIGAALTVGATLAAADQRSAPAQRPNAPSSPLQVQYGDRCFHGHCLPCDSVEGCLDKLADER</sequence>
<dbReference type="Proteomes" id="UP000467105">
    <property type="component" value="Chromosome"/>
</dbReference>
<organism evidence="1 2">
    <name type="scientific">Mycobacterium parmense</name>
    <dbReference type="NCBI Taxonomy" id="185642"/>
    <lineage>
        <taxon>Bacteria</taxon>
        <taxon>Bacillati</taxon>
        <taxon>Actinomycetota</taxon>
        <taxon>Actinomycetes</taxon>
        <taxon>Mycobacteriales</taxon>
        <taxon>Mycobacteriaceae</taxon>
        <taxon>Mycobacterium</taxon>
        <taxon>Mycobacterium simiae complex</taxon>
    </lineage>
</organism>
<dbReference type="Pfam" id="PF11021">
    <property type="entry name" value="DUF2613"/>
    <property type="match status" value="1"/>
</dbReference>
<dbReference type="RefSeq" id="WP_085271433.1">
    <property type="nucleotide sequence ID" value="NZ_AP022614.1"/>
</dbReference>
<reference evidence="1 2" key="1">
    <citation type="journal article" date="2019" name="Emerg. Microbes Infect.">
        <title>Comprehensive subspecies identification of 175 nontuberculous mycobacteria species based on 7547 genomic profiles.</title>
        <authorList>
            <person name="Matsumoto Y."/>
            <person name="Kinjo T."/>
            <person name="Motooka D."/>
            <person name="Nabeya D."/>
            <person name="Jung N."/>
            <person name="Uechi K."/>
            <person name="Horii T."/>
            <person name="Iida T."/>
            <person name="Fujita J."/>
            <person name="Nakamura S."/>
        </authorList>
    </citation>
    <scope>NUCLEOTIDE SEQUENCE [LARGE SCALE GENOMIC DNA]</scope>
    <source>
        <strain evidence="1 2">JCM 14742</strain>
    </source>
</reference>
<dbReference type="InterPro" id="IPR022566">
    <property type="entry name" value="DUF2613"/>
</dbReference>
<evidence type="ECO:0000313" key="1">
    <source>
        <dbReference type="EMBL" id="BBZ46270.1"/>
    </source>
</evidence>
<name>A0A7I7YWT4_9MYCO</name>
<accession>A0A7I7YWT4</accession>
<protein>
    <submittedName>
        <fullName evidence="1">Uncharacterized protein</fullName>
    </submittedName>
</protein>
<dbReference type="OrthoDB" id="4753435at2"/>
<dbReference type="EMBL" id="AP022614">
    <property type="protein sequence ID" value="BBZ46270.1"/>
    <property type="molecule type" value="Genomic_DNA"/>
</dbReference>
<proteinExistence type="predicted"/>
<evidence type="ECO:0000313" key="2">
    <source>
        <dbReference type="Proteomes" id="UP000467105"/>
    </source>
</evidence>